<reference evidence="1 2" key="1">
    <citation type="submission" date="2013-12" db="EMBL/GenBank/DDBJ databases">
        <authorList>
            <person name="Brown-Elliot B."/>
            <person name="Wallace R."/>
            <person name="Lenaerts A."/>
            <person name="Ordway D."/>
            <person name="DeGroote M.A."/>
            <person name="Parker T."/>
            <person name="Sizemore C."/>
            <person name="Tallon L.J."/>
            <person name="Sadzewicz L.K."/>
            <person name="Sengamalay N."/>
            <person name="Fraser C.M."/>
            <person name="Hine E."/>
            <person name="Shefchek K.A."/>
            <person name="Das S.P."/>
            <person name="Tettelin H."/>
        </authorList>
    </citation>
    <scope>NUCLEOTIDE SEQUENCE [LARGE SCALE GENOMIC DNA]</scope>
    <source>
        <strain evidence="1 2">662</strain>
    </source>
</reference>
<dbReference type="AlphaFoldDB" id="X7XTQ2"/>
<dbReference type="EMBL" id="JAOA01000032">
    <property type="protein sequence ID" value="ETZ97652.1"/>
    <property type="molecule type" value="Genomic_DNA"/>
</dbReference>
<organism evidence="1 2">
    <name type="scientific">Mycobacterium kansasii 662</name>
    <dbReference type="NCBI Taxonomy" id="1299326"/>
    <lineage>
        <taxon>Bacteria</taxon>
        <taxon>Bacillati</taxon>
        <taxon>Actinomycetota</taxon>
        <taxon>Actinomycetes</taxon>
        <taxon>Mycobacteriales</taxon>
        <taxon>Mycobacteriaceae</taxon>
        <taxon>Mycobacterium</taxon>
    </lineage>
</organism>
<evidence type="ECO:0000313" key="2">
    <source>
        <dbReference type="Proteomes" id="UP000020561"/>
    </source>
</evidence>
<dbReference type="PATRIC" id="fig|1299326.3.peg.6535"/>
<evidence type="ECO:0000313" key="1">
    <source>
        <dbReference type="EMBL" id="ETZ97652.1"/>
    </source>
</evidence>
<comment type="caution">
    <text evidence="1">The sequence shown here is derived from an EMBL/GenBank/DDBJ whole genome shotgun (WGS) entry which is preliminary data.</text>
</comment>
<accession>X7XTQ2</accession>
<sequence>MQKARQSGAAIDGVVISAGIPDLEGSRRPDPHELNDIGISHVVFQARNHRADPLG</sequence>
<dbReference type="Proteomes" id="UP000020561">
    <property type="component" value="Unassembled WGS sequence"/>
</dbReference>
<gene>
    <name evidence="1" type="ORF">I545_6805</name>
</gene>
<protein>
    <submittedName>
        <fullName evidence="1">Putative FATTY ACID SYNTHASE FAS domain protein</fullName>
    </submittedName>
</protein>
<name>X7XTQ2_MYCKA</name>
<proteinExistence type="predicted"/>